<name>A0A0C1TQF8_9BACT</name>
<comment type="caution">
    <text evidence="2">The sequence shown here is derived from an EMBL/GenBank/DDBJ whole genome shotgun (WGS) entry which is preliminary data.</text>
</comment>
<dbReference type="AlphaFoldDB" id="A0A0C1TQF8"/>
<evidence type="ECO:0000313" key="3">
    <source>
        <dbReference type="Proteomes" id="UP000031433"/>
    </source>
</evidence>
<evidence type="ECO:0008006" key="4">
    <source>
        <dbReference type="Google" id="ProtNLM"/>
    </source>
</evidence>
<dbReference type="Proteomes" id="UP000031433">
    <property type="component" value="Unassembled WGS sequence"/>
</dbReference>
<reference evidence="2 3" key="1">
    <citation type="submission" date="2015-01" db="EMBL/GenBank/DDBJ databases">
        <title>Genome sequence of the anaerobic bacterium Geobacter soli GSS01, a dissimilatory Fe(III) reducer from soil.</title>
        <authorList>
            <person name="Yang G."/>
            <person name="Zhou S."/>
        </authorList>
    </citation>
    <scope>NUCLEOTIDE SEQUENCE [LARGE SCALE GENOMIC DNA]</scope>
    <source>
        <strain evidence="2 3">GSS01</strain>
    </source>
</reference>
<dbReference type="EMBL" id="JXBL01000001">
    <property type="protein sequence ID" value="KIE41503.1"/>
    <property type="molecule type" value="Genomic_DNA"/>
</dbReference>
<feature type="transmembrane region" description="Helical" evidence="1">
    <location>
        <begin position="12"/>
        <end position="36"/>
    </location>
</feature>
<feature type="transmembrane region" description="Helical" evidence="1">
    <location>
        <begin position="105"/>
        <end position="126"/>
    </location>
</feature>
<gene>
    <name evidence="2" type="ORF">SE37_02075</name>
</gene>
<dbReference type="RefSeq" id="WP_039643287.1">
    <property type="nucleotide sequence ID" value="NZ_JXBL01000001.1"/>
</dbReference>
<proteinExistence type="predicted"/>
<keyword evidence="1" id="KW-1133">Transmembrane helix</keyword>
<feature type="transmembrane region" description="Helical" evidence="1">
    <location>
        <begin position="56"/>
        <end position="84"/>
    </location>
</feature>
<dbReference type="InterPro" id="IPR005134">
    <property type="entry name" value="UPF0114"/>
</dbReference>
<accession>A0A0C1TQF8</accession>
<keyword evidence="1" id="KW-0472">Membrane</keyword>
<protein>
    <recommendedName>
        <fullName evidence="4">YqhA family protein</fullName>
    </recommendedName>
</protein>
<sequence length="155" mass="17020">MKDRLIESTRYIILIAVIGSFAAAVTLIVYGGIFAFRTIIETLASGYVSSKGMKSLVLSFIEVVDTFLLGTVLYIISLALYELFVDDSVQVPEWLSIHSLDDLKYKLVGVVVVVIGVLFLGQVMTWDGQRDLLGYGVAASLVIAALTYFLSQKEK</sequence>
<dbReference type="PIRSF" id="PIRSF026509">
    <property type="entry name" value="UCP026509"/>
    <property type="match status" value="1"/>
</dbReference>
<dbReference type="PANTHER" id="PTHR31721">
    <property type="entry name" value="OS06G0710300 PROTEIN"/>
    <property type="match status" value="1"/>
</dbReference>
<keyword evidence="3" id="KW-1185">Reference proteome</keyword>
<keyword evidence="1" id="KW-0812">Transmembrane</keyword>
<feature type="transmembrane region" description="Helical" evidence="1">
    <location>
        <begin position="132"/>
        <end position="150"/>
    </location>
</feature>
<evidence type="ECO:0000313" key="2">
    <source>
        <dbReference type="EMBL" id="KIE41503.1"/>
    </source>
</evidence>
<dbReference type="PANTHER" id="PTHR31721:SF4">
    <property type="entry name" value="OS06G0710300 PROTEIN"/>
    <property type="match status" value="1"/>
</dbReference>
<organism evidence="2 3">
    <name type="scientific">Geobacter soli</name>
    <dbReference type="NCBI Taxonomy" id="1510391"/>
    <lineage>
        <taxon>Bacteria</taxon>
        <taxon>Pseudomonadati</taxon>
        <taxon>Thermodesulfobacteriota</taxon>
        <taxon>Desulfuromonadia</taxon>
        <taxon>Geobacterales</taxon>
        <taxon>Geobacteraceae</taxon>
        <taxon>Geobacter</taxon>
    </lineage>
</organism>
<dbReference type="Pfam" id="PF03350">
    <property type="entry name" value="UPF0114"/>
    <property type="match status" value="1"/>
</dbReference>
<evidence type="ECO:0000256" key="1">
    <source>
        <dbReference type="SAM" id="Phobius"/>
    </source>
</evidence>